<comment type="PTM">
    <text evidence="12">Is synthesized initially as an inactive proenzyme. Formation of the active enzyme involves a self-maturation process in which the active site pyruvoyl group is generated from an internal serine residue via an autocatalytic post-translational modification. Two non-identical subunits are generated from the proenzyme in this reaction, and the pyruvate is formed at the N-terminus of the alpha chain, which is derived from the carboxyl end of the proenzyme. The autoendoproteolytic cleavage occurs by a canonical serine protease mechanism, in which the side chain hydroxyl group of the serine supplies its oxygen atom to form the C-terminus of the beta chain, while the remainder of the serine residue undergoes an oxidative deamination to produce ammonia and the pyruvoyl prosthetic group on the alpha chain. During this reaction, the Ser that is part of the protease active site of the proenzyme becomes the pyruvoyl prosthetic group, which constitutes an essential element of the active site of the mature decarboxylase.</text>
</comment>
<dbReference type="PANTHER" id="PTHR10067">
    <property type="entry name" value="PHOSPHATIDYLSERINE DECARBOXYLASE"/>
    <property type="match status" value="1"/>
</dbReference>
<evidence type="ECO:0000256" key="6">
    <source>
        <dbReference type="ARBA" id="ARBA00023136"/>
    </source>
</evidence>
<evidence type="ECO:0000256" key="1">
    <source>
        <dbReference type="ARBA" id="ARBA00005189"/>
    </source>
</evidence>
<keyword evidence="9 12" id="KW-0456">Lyase</keyword>
<keyword evidence="13" id="KW-0812">Transmembrane</keyword>
<dbReference type="PATRIC" id="fig|456.5.peg.2442"/>
<keyword evidence="4 12" id="KW-0210">Decarboxylase</keyword>
<dbReference type="HAMAP" id="MF_00662">
    <property type="entry name" value="PS_decarb_PSD_B_type1"/>
    <property type="match status" value="1"/>
</dbReference>
<keyword evidence="8 12" id="KW-0594">Phospholipid biosynthesis</keyword>
<keyword evidence="10 12" id="KW-1208">Phospholipid metabolism</keyword>
<dbReference type="Proteomes" id="UP000055035">
    <property type="component" value="Unassembled WGS sequence"/>
</dbReference>
<keyword evidence="15" id="KW-1185">Reference proteome</keyword>
<dbReference type="EMBL" id="LNYJ01000011">
    <property type="protein sequence ID" value="KTD17960.1"/>
    <property type="molecule type" value="Genomic_DNA"/>
</dbReference>
<dbReference type="STRING" id="456.Ljor_2266"/>
<feature type="active site" description="Charge relay system; for autoendoproteolytic cleavage activity" evidence="12">
    <location>
        <position position="89"/>
    </location>
</feature>
<keyword evidence="5 12" id="KW-0443">Lipid metabolism</keyword>
<evidence type="ECO:0000256" key="12">
    <source>
        <dbReference type="HAMAP-Rule" id="MF_00662"/>
    </source>
</evidence>
<dbReference type="InterPro" id="IPR003817">
    <property type="entry name" value="PS_Dcarbxylase"/>
</dbReference>
<accession>A0A0W0VCZ8</accession>
<comment type="catalytic activity">
    <reaction evidence="12">
        <text>a 1,2-diacyl-sn-glycero-3-phospho-L-serine + H(+) = a 1,2-diacyl-sn-glycero-3-phosphoethanolamine + CO2</text>
        <dbReference type="Rhea" id="RHEA:20828"/>
        <dbReference type="ChEBI" id="CHEBI:15378"/>
        <dbReference type="ChEBI" id="CHEBI:16526"/>
        <dbReference type="ChEBI" id="CHEBI:57262"/>
        <dbReference type="ChEBI" id="CHEBI:64612"/>
        <dbReference type="EC" id="4.1.1.65"/>
    </reaction>
</comment>
<protein>
    <recommendedName>
        <fullName evidence="12">Phosphatidylserine decarboxylase proenzyme</fullName>
        <ecNumber evidence="12">4.1.1.65</ecNumber>
    </recommendedName>
    <component>
        <recommendedName>
            <fullName evidence="12">Phosphatidylserine decarboxylase alpha chain</fullName>
        </recommendedName>
    </component>
    <component>
        <recommendedName>
            <fullName evidence="12">Phosphatidylserine decarboxylase beta chain</fullName>
        </recommendedName>
    </component>
</protein>
<comment type="subunit">
    <text evidence="12">Heterodimer of a large membrane-associated beta subunit and a small pyruvoyl-containing alpha subunit.</text>
</comment>
<evidence type="ECO:0000256" key="5">
    <source>
        <dbReference type="ARBA" id="ARBA00023098"/>
    </source>
</evidence>
<feature type="chain" id="PRO_5023452565" description="Phosphatidylserine decarboxylase alpha chain" evidence="12">
    <location>
        <begin position="250"/>
        <end position="288"/>
    </location>
</feature>
<keyword evidence="6 12" id="KW-0472">Membrane</keyword>
<feature type="active site" description="Charge relay system; for autoendoproteolytic cleavage activity" evidence="12">
    <location>
        <position position="146"/>
    </location>
</feature>
<dbReference type="EC" id="4.1.1.65" evidence="12"/>
<evidence type="ECO:0000256" key="13">
    <source>
        <dbReference type="SAM" id="Phobius"/>
    </source>
</evidence>
<evidence type="ECO:0000256" key="4">
    <source>
        <dbReference type="ARBA" id="ARBA00022793"/>
    </source>
</evidence>
<evidence type="ECO:0000313" key="14">
    <source>
        <dbReference type="EMBL" id="KTD17960.1"/>
    </source>
</evidence>
<comment type="similarity">
    <text evidence="12">Belongs to the phosphatidylserine decarboxylase family. PSD-B subfamily. Prokaryotic type I sub-subfamily.</text>
</comment>
<evidence type="ECO:0000256" key="2">
    <source>
        <dbReference type="ARBA" id="ARBA00022475"/>
    </source>
</evidence>
<dbReference type="NCBIfam" id="TIGR00163">
    <property type="entry name" value="PS_decarb"/>
    <property type="match status" value="1"/>
</dbReference>
<feature type="site" description="Cleavage (non-hydrolytic); by autocatalysis" evidence="12">
    <location>
        <begin position="249"/>
        <end position="250"/>
    </location>
</feature>
<feature type="transmembrane region" description="Helical" evidence="13">
    <location>
        <begin position="192"/>
        <end position="212"/>
    </location>
</feature>
<dbReference type="GO" id="GO:0004609">
    <property type="term" value="F:phosphatidylserine decarboxylase activity"/>
    <property type="evidence" value="ECO:0007669"/>
    <property type="project" value="UniProtKB-UniRule"/>
</dbReference>
<organism evidence="14 15">
    <name type="scientific">Legionella jordanis</name>
    <dbReference type="NCBI Taxonomy" id="456"/>
    <lineage>
        <taxon>Bacteria</taxon>
        <taxon>Pseudomonadati</taxon>
        <taxon>Pseudomonadota</taxon>
        <taxon>Gammaproteobacteria</taxon>
        <taxon>Legionellales</taxon>
        <taxon>Legionellaceae</taxon>
        <taxon>Legionella</taxon>
    </lineage>
</organism>
<comment type="caution">
    <text evidence="14">The sequence shown here is derived from an EMBL/GenBank/DDBJ whole genome shotgun (WGS) entry which is preliminary data.</text>
</comment>
<keyword evidence="3 12" id="KW-0444">Lipid biosynthesis</keyword>
<evidence type="ECO:0000256" key="11">
    <source>
        <dbReference type="ARBA" id="ARBA00023317"/>
    </source>
</evidence>
<evidence type="ECO:0000256" key="9">
    <source>
        <dbReference type="ARBA" id="ARBA00023239"/>
    </source>
</evidence>
<keyword evidence="13" id="KW-1133">Transmembrane helix</keyword>
<comment type="function">
    <text evidence="12">Catalyzes the formation of phosphatidylethanolamine (PtdEtn) from phosphatidylserine (PtdSer).</text>
</comment>
<evidence type="ECO:0000256" key="10">
    <source>
        <dbReference type="ARBA" id="ARBA00023264"/>
    </source>
</evidence>
<comment type="cofactor">
    <cofactor evidence="12">
        <name>pyruvate</name>
        <dbReference type="ChEBI" id="CHEBI:15361"/>
    </cofactor>
    <text evidence="12">Binds 1 pyruvoyl group covalently per subunit.</text>
</comment>
<feature type="active site" description="Charge relay system; for autoendoproteolytic cleavage activity" evidence="12">
    <location>
        <position position="250"/>
    </location>
</feature>
<evidence type="ECO:0000256" key="3">
    <source>
        <dbReference type="ARBA" id="ARBA00022516"/>
    </source>
</evidence>
<gene>
    <name evidence="12 14" type="primary">psd</name>
    <name evidence="14" type="ORF">Ljor_2266</name>
</gene>
<dbReference type="AlphaFoldDB" id="A0A0W0VCZ8"/>
<comment type="pathway">
    <text evidence="12">Phospholipid metabolism; phosphatidylethanolamine biosynthesis; phosphatidylethanolamine from CDP-diacylglycerol: step 2/2.</text>
</comment>
<dbReference type="InterPro" id="IPR033178">
    <property type="entry name" value="PSD_type1_pro"/>
</dbReference>
<dbReference type="Pfam" id="PF02666">
    <property type="entry name" value="PS_Dcarbxylase"/>
    <property type="match status" value="1"/>
</dbReference>
<keyword evidence="2 12" id="KW-1003">Cell membrane</keyword>
<dbReference type="PANTHER" id="PTHR10067:SF6">
    <property type="entry name" value="PHOSPHATIDYLSERINE DECARBOXYLASE PROENZYME, MITOCHONDRIAL"/>
    <property type="match status" value="1"/>
</dbReference>
<reference evidence="14 15" key="1">
    <citation type="submission" date="2015-11" db="EMBL/GenBank/DDBJ databases">
        <title>Genomic analysis of 38 Legionella species identifies large and diverse effector repertoires.</title>
        <authorList>
            <person name="Burstein D."/>
            <person name="Amaro F."/>
            <person name="Zusman T."/>
            <person name="Lifshitz Z."/>
            <person name="Cohen O."/>
            <person name="Gilbert J.A."/>
            <person name="Pupko T."/>
            <person name="Shuman H.A."/>
            <person name="Segal G."/>
        </authorList>
    </citation>
    <scope>NUCLEOTIDE SEQUENCE [LARGE SCALE GENOMIC DNA]</scope>
    <source>
        <strain evidence="14 15">BL-540</strain>
    </source>
</reference>
<feature type="active site" description="Schiff-base intermediate with substrate; via pyruvic acid; for decarboxylase activity" evidence="12">
    <location>
        <position position="250"/>
    </location>
</feature>
<keyword evidence="11 12" id="KW-0670">Pyruvate</keyword>
<dbReference type="OrthoDB" id="9802030at2"/>
<feature type="modified residue" description="Pyruvic acid (Ser); by autocatalysis" evidence="12">
    <location>
        <position position="250"/>
    </location>
</feature>
<dbReference type="UniPathway" id="UPA00558">
    <property type="reaction ID" value="UER00616"/>
</dbReference>
<evidence type="ECO:0000256" key="7">
    <source>
        <dbReference type="ARBA" id="ARBA00023145"/>
    </source>
</evidence>
<dbReference type="GO" id="GO:0005886">
    <property type="term" value="C:plasma membrane"/>
    <property type="evidence" value="ECO:0007669"/>
    <property type="project" value="UniProtKB-SubCell"/>
</dbReference>
<evidence type="ECO:0000256" key="8">
    <source>
        <dbReference type="ARBA" id="ARBA00023209"/>
    </source>
</evidence>
<comment type="pathway">
    <text evidence="1">Lipid metabolism.</text>
</comment>
<comment type="subcellular location">
    <subcellularLocation>
        <location evidence="12">Cell membrane</location>
        <topology evidence="12">Peripheral membrane protein</topology>
    </subcellularLocation>
</comment>
<dbReference type="GO" id="GO:0006646">
    <property type="term" value="P:phosphatidylethanolamine biosynthetic process"/>
    <property type="evidence" value="ECO:0007669"/>
    <property type="project" value="UniProtKB-UniRule"/>
</dbReference>
<dbReference type="RefSeq" id="WP_058471664.1">
    <property type="nucleotide sequence ID" value="NZ_CAAAIC010000001.1"/>
</dbReference>
<proteinExistence type="inferred from homology"/>
<evidence type="ECO:0000313" key="15">
    <source>
        <dbReference type="Proteomes" id="UP000055035"/>
    </source>
</evidence>
<name>A0A0W0VCZ8_9GAMM</name>
<keyword evidence="7 12" id="KW-0865">Zymogen</keyword>
<dbReference type="InterPro" id="IPR033177">
    <property type="entry name" value="PSD-B"/>
</dbReference>
<sequence length="288" mass="32642">MFNDHLKTLPQYFLPKQALTRLAGLLANVRAPAVKNLLIRRFVQQYQVNMNEACEQNIENYPCFNDFFIRMLKPGTRPIADAEIVSPVDGIVSELGSIKKGQILQAKGRYYTVEQLLACNNSLSEQFINGRFATLYLSPKDYHRVHMPMDAVLKEMVYVPGKLFSVQPTTARVIPHLFARNERLVSLFDTKAGLMAMVLVGATIVGAIGTRWQGELKRSRRKQYFNYTGPEQINTQVHQGEEMGYFKLGSTVVLLFADGERVHWLNHLMPGLGIRYGQAFGRITTKEG</sequence>
<feature type="chain" id="PRO_5023452566" description="Phosphatidylserine decarboxylase beta chain" evidence="12">
    <location>
        <begin position="1"/>
        <end position="249"/>
    </location>
</feature>